<keyword evidence="2" id="KW-1185">Reference proteome</keyword>
<dbReference type="Proteomes" id="UP000198601">
    <property type="component" value="Unassembled WGS sequence"/>
</dbReference>
<evidence type="ECO:0000313" key="1">
    <source>
        <dbReference type="EMBL" id="SCW86420.1"/>
    </source>
</evidence>
<sequence length="59" mass="7016">MGGNRNEIIQNYFKTLQLELIIASYCDRVSPNWRRLLSTDGFNRFYLILNGEGWIDFSR</sequence>
<organism evidence="1 2">
    <name type="scientific">Paenibacillus tianmuensis</name>
    <dbReference type="NCBI Taxonomy" id="624147"/>
    <lineage>
        <taxon>Bacteria</taxon>
        <taxon>Bacillati</taxon>
        <taxon>Bacillota</taxon>
        <taxon>Bacilli</taxon>
        <taxon>Bacillales</taxon>
        <taxon>Paenibacillaceae</taxon>
        <taxon>Paenibacillus</taxon>
    </lineage>
</organism>
<gene>
    <name evidence="1" type="ORF">SAMN04487970_10797</name>
</gene>
<evidence type="ECO:0000313" key="2">
    <source>
        <dbReference type="Proteomes" id="UP000198601"/>
    </source>
</evidence>
<dbReference type="EMBL" id="FMTT01000079">
    <property type="protein sequence ID" value="SCW86420.1"/>
    <property type="molecule type" value="Genomic_DNA"/>
</dbReference>
<dbReference type="RefSeq" id="WP_090677207.1">
    <property type="nucleotide sequence ID" value="NZ_FMTT01000079.1"/>
</dbReference>
<proteinExistence type="predicted"/>
<protein>
    <submittedName>
        <fullName evidence="1">Uncharacterized protein</fullName>
    </submittedName>
</protein>
<name>A0A1G4TYI2_9BACL</name>
<dbReference type="OrthoDB" id="2594587at2"/>
<accession>A0A1G4TYI2</accession>
<dbReference type="AlphaFoldDB" id="A0A1G4TYI2"/>
<reference evidence="2" key="1">
    <citation type="submission" date="2016-10" db="EMBL/GenBank/DDBJ databases">
        <authorList>
            <person name="Varghese N."/>
            <person name="Submissions S."/>
        </authorList>
    </citation>
    <scope>NUCLEOTIDE SEQUENCE [LARGE SCALE GENOMIC DNA]</scope>
    <source>
        <strain evidence="2">CGMCC 1.8946</strain>
    </source>
</reference>